<gene>
    <name evidence="2" type="ORF">FHS03_004448</name>
</gene>
<keyword evidence="1" id="KW-0812">Transmembrane</keyword>
<sequence>MRTETKPSFTPFTFLWDESGDAFYEFVLVASLGAVVCIIVYLALGKSI</sequence>
<accession>A0A7W5FVV2</accession>
<name>A0A7W5FVV2_9BURK</name>
<keyword evidence="1" id="KW-1133">Transmembrane helix</keyword>
<evidence type="ECO:0000256" key="1">
    <source>
        <dbReference type="SAM" id="Phobius"/>
    </source>
</evidence>
<dbReference type="RefSeq" id="WP_176345559.1">
    <property type="nucleotide sequence ID" value="NZ_JACHXD010000015.1"/>
</dbReference>
<protein>
    <submittedName>
        <fullName evidence="2">Flp pilus assembly pilin Flp</fullName>
    </submittedName>
</protein>
<keyword evidence="1" id="KW-0472">Membrane</keyword>
<proteinExistence type="predicted"/>
<evidence type="ECO:0000313" key="3">
    <source>
        <dbReference type="Proteomes" id="UP000541535"/>
    </source>
</evidence>
<dbReference type="EMBL" id="JACHXD010000015">
    <property type="protein sequence ID" value="MBB3121370.1"/>
    <property type="molecule type" value="Genomic_DNA"/>
</dbReference>
<dbReference type="AlphaFoldDB" id="A0A7W5FVV2"/>
<feature type="transmembrane region" description="Helical" evidence="1">
    <location>
        <begin position="22"/>
        <end position="44"/>
    </location>
</feature>
<comment type="caution">
    <text evidence="2">The sequence shown here is derived from an EMBL/GenBank/DDBJ whole genome shotgun (WGS) entry which is preliminary data.</text>
</comment>
<organism evidence="2 3">
    <name type="scientific">Pseudoduganella violacea</name>
    <dbReference type="NCBI Taxonomy" id="1715466"/>
    <lineage>
        <taxon>Bacteria</taxon>
        <taxon>Pseudomonadati</taxon>
        <taxon>Pseudomonadota</taxon>
        <taxon>Betaproteobacteria</taxon>
        <taxon>Burkholderiales</taxon>
        <taxon>Oxalobacteraceae</taxon>
        <taxon>Telluria group</taxon>
        <taxon>Pseudoduganella</taxon>
    </lineage>
</organism>
<evidence type="ECO:0000313" key="2">
    <source>
        <dbReference type="EMBL" id="MBB3121370.1"/>
    </source>
</evidence>
<keyword evidence="3" id="KW-1185">Reference proteome</keyword>
<reference evidence="2 3" key="1">
    <citation type="submission" date="2020-08" db="EMBL/GenBank/DDBJ databases">
        <title>Genomic Encyclopedia of Type Strains, Phase III (KMG-III): the genomes of soil and plant-associated and newly described type strains.</title>
        <authorList>
            <person name="Whitman W."/>
        </authorList>
    </citation>
    <scope>NUCLEOTIDE SEQUENCE [LARGE SCALE GENOMIC DNA]</scope>
    <source>
        <strain evidence="2 3">CECT 8897</strain>
    </source>
</reference>
<dbReference type="Proteomes" id="UP000541535">
    <property type="component" value="Unassembled WGS sequence"/>
</dbReference>